<dbReference type="RefSeq" id="WP_189959671.1">
    <property type="nucleotide sequence ID" value="NZ_BMUA01000001.1"/>
</dbReference>
<feature type="transmembrane region" description="Helical" evidence="2">
    <location>
        <begin position="178"/>
        <end position="198"/>
    </location>
</feature>
<evidence type="ECO:0000313" key="4">
    <source>
        <dbReference type="Proteomes" id="UP001050808"/>
    </source>
</evidence>
<feature type="transmembrane region" description="Helical" evidence="2">
    <location>
        <begin position="37"/>
        <end position="57"/>
    </location>
</feature>
<sequence length="470" mass="50021">MRDYVKRLPPGARPEGDIGVWPLVDAERWLKARVPAVFAPVAGSWALLVAVVASYVLTSGWSGAASGGTDWQGYPATVLLAALPFWYRFLPVPTVPAALLVAGNAAISWASTDTLDQRAKIGHLLELAVAAWALTGAGLRLRARRRQRALVLATAGQRRYALPGRVPESDGYRGFRQFYLGLALCLTGVAILADGLVASLSVPDGTPAYNAIGQQTTALLLFVAGTTVYGWGHVAFRAARRLHDESQPALGVGVRIGADGYHWLYPDALTTSARPLIAYFPKGRDTVHEARFLGTSSAYGPDDGHYDIDPRSEPFEAVLYGVPCEGAEIAVEYAVIERSAYAAQERTHAAVTVAALLPRRRHGFGPWQPADGAVRDATRRDRIREEERAERQREVRREARQRQQDTKSAARPRTGQGGRSRPTRSGRPKRWDGGGSGCGGGAAGCGSGGGHGGGHSCGGHGCGGHGCGGH</sequence>
<accession>A0ABQ3QF62</accession>
<keyword evidence="2" id="KW-1133">Transmembrane helix</keyword>
<evidence type="ECO:0000256" key="1">
    <source>
        <dbReference type="SAM" id="MobiDB-lite"/>
    </source>
</evidence>
<feature type="transmembrane region" description="Helical" evidence="2">
    <location>
        <begin position="218"/>
        <end position="236"/>
    </location>
</feature>
<gene>
    <name evidence="3" type="ORF">Sviol_03260</name>
</gene>
<protein>
    <recommendedName>
        <fullName evidence="5">Integral membrane protein</fullName>
    </recommendedName>
</protein>
<organism evidence="3 4">
    <name type="scientific">Streptomyces violascens</name>
    <dbReference type="NCBI Taxonomy" id="67381"/>
    <lineage>
        <taxon>Bacteria</taxon>
        <taxon>Bacillati</taxon>
        <taxon>Actinomycetota</taxon>
        <taxon>Actinomycetes</taxon>
        <taxon>Kitasatosporales</taxon>
        <taxon>Streptomycetaceae</taxon>
        <taxon>Streptomyces</taxon>
    </lineage>
</organism>
<reference evidence="3" key="1">
    <citation type="submission" date="2024-05" db="EMBL/GenBank/DDBJ databases">
        <title>Whole genome shotgun sequence of Streptomyces violascens NBRC 12920.</title>
        <authorList>
            <person name="Komaki H."/>
            <person name="Tamura T."/>
        </authorList>
    </citation>
    <scope>NUCLEOTIDE SEQUENCE</scope>
    <source>
        <strain evidence="3">NBRC 12920</strain>
    </source>
</reference>
<evidence type="ECO:0008006" key="5">
    <source>
        <dbReference type="Google" id="ProtNLM"/>
    </source>
</evidence>
<keyword evidence="2" id="KW-0812">Transmembrane</keyword>
<dbReference type="Proteomes" id="UP001050808">
    <property type="component" value="Unassembled WGS sequence"/>
</dbReference>
<feature type="compositionally biased region" description="Gly residues" evidence="1">
    <location>
        <begin position="433"/>
        <end position="470"/>
    </location>
</feature>
<dbReference type="EMBL" id="BNDY01000002">
    <property type="protein sequence ID" value="GHI35918.1"/>
    <property type="molecule type" value="Genomic_DNA"/>
</dbReference>
<evidence type="ECO:0000256" key="2">
    <source>
        <dbReference type="SAM" id="Phobius"/>
    </source>
</evidence>
<feature type="region of interest" description="Disordered" evidence="1">
    <location>
        <begin position="361"/>
        <end position="470"/>
    </location>
</feature>
<evidence type="ECO:0000313" key="3">
    <source>
        <dbReference type="EMBL" id="GHI35918.1"/>
    </source>
</evidence>
<feature type="compositionally biased region" description="Low complexity" evidence="1">
    <location>
        <begin position="411"/>
        <end position="420"/>
    </location>
</feature>
<feature type="compositionally biased region" description="Basic and acidic residues" evidence="1">
    <location>
        <begin position="373"/>
        <end position="405"/>
    </location>
</feature>
<keyword evidence="4" id="KW-1185">Reference proteome</keyword>
<comment type="caution">
    <text evidence="3">The sequence shown here is derived from an EMBL/GenBank/DDBJ whole genome shotgun (WGS) entry which is preliminary data.</text>
</comment>
<keyword evidence="2" id="KW-0472">Membrane</keyword>
<proteinExistence type="predicted"/>
<name>A0ABQ3QF62_9ACTN</name>